<dbReference type="Pfam" id="PF00251">
    <property type="entry name" value="Glyco_hydro_32N"/>
    <property type="match status" value="1"/>
</dbReference>
<evidence type="ECO:0000256" key="7">
    <source>
        <dbReference type="ARBA" id="ARBA00033367"/>
    </source>
</evidence>
<keyword evidence="13" id="KW-1185">Reference proteome</keyword>
<evidence type="ECO:0000256" key="5">
    <source>
        <dbReference type="ARBA" id="ARBA00022801"/>
    </source>
</evidence>
<evidence type="ECO:0000313" key="13">
    <source>
        <dbReference type="Proteomes" id="UP001596026"/>
    </source>
</evidence>
<evidence type="ECO:0000256" key="4">
    <source>
        <dbReference type="ARBA" id="ARBA00019623"/>
    </source>
</evidence>
<evidence type="ECO:0000256" key="8">
    <source>
        <dbReference type="RuleBase" id="RU362110"/>
    </source>
</evidence>
<evidence type="ECO:0000256" key="6">
    <source>
        <dbReference type="ARBA" id="ARBA00023295"/>
    </source>
</evidence>
<gene>
    <name evidence="12" type="ORF">ACFO3L_00325</name>
</gene>
<evidence type="ECO:0000256" key="2">
    <source>
        <dbReference type="ARBA" id="ARBA00009902"/>
    </source>
</evidence>
<dbReference type="InterPro" id="IPR006232">
    <property type="entry name" value="Suc6P_hydrolase"/>
</dbReference>
<dbReference type="Gene3D" id="2.60.120.560">
    <property type="entry name" value="Exo-inulinase, domain 1"/>
    <property type="match status" value="1"/>
</dbReference>
<comment type="subcellular location">
    <subcellularLocation>
        <location evidence="9">Cytoplasm</location>
    </subcellularLocation>
</comment>
<evidence type="ECO:0000256" key="3">
    <source>
        <dbReference type="ARBA" id="ARBA00012758"/>
    </source>
</evidence>
<comment type="function">
    <text evidence="9">Enables the bacterium to metabolize sucrose as a sole carbon source.</text>
</comment>
<evidence type="ECO:0000256" key="1">
    <source>
        <dbReference type="ARBA" id="ARBA00004914"/>
    </source>
</evidence>
<dbReference type="InterPro" id="IPR013320">
    <property type="entry name" value="ConA-like_dom_sf"/>
</dbReference>
<evidence type="ECO:0000259" key="11">
    <source>
        <dbReference type="Pfam" id="PF08244"/>
    </source>
</evidence>
<reference evidence="13" key="1">
    <citation type="journal article" date="2019" name="Int. J. Syst. Evol. Microbiol.">
        <title>The Global Catalogue of Microorganisms (GCM) 10K type strain sequencing project: providing services to taxonomists for standard genome sequencing and annotation.</title>
        <authorList>
            <consortium name="The Broad Institute Genomics Platform"/>
            <consortium name="The Broad Institute Genome Sequencing Center for Infectious Disease"/>
            <person name="Wu L."/>
            <person name="Ma J."/>
        </authorList>
    </citation>
    <scope>NUCLEOTIDE SEQUENCE [LARGE SCALE GENOMIC DNA]</scope>
    <source>
        <strain evidence="13">CGMCC 1.19061</strain>
    </source>
</reference>
<protein>
    <recommendedName>
        <fullName evidence="4 8">Sucrose-6-phosphate hydrolase</fullName>
        <ecNumber evidence="3 8">3.2.1.26</ecNumber>
    </recommendedName>
    <alternativeName>
        <fullName evidence="7 9">Invertase</fullName>
    </alternativeName>
</protein>
<keyword evidence="5 8" id="KW-0378">Hydrolase</keyword>
<comment type="catalytic activity">
    <reaction evidence="8">
        <text>Hydrolysis of terminal non-reducing beta-D-fructofuranoside residues in beta-D-fructofuranosides.</text>
        <dbReference type="EC" id="3.2.1.26"/>
    </reaction>
</comment>
<accession>A0ABV9M0X7</accession>
<keyword evidence="9" id="KW-0119">Carbohydrate metabolism</keyword>
<feature type="domain" description="Glycosyl hydrolase family 32 C-terminal" evidence="11">
    <location>
        <begin position="397"/>
        <end position="465"/>
    </location>
</feature>
<dbReference type="Pfam" id="PF08244">
    <property type="entry name" value="Glyco_hydro_32C"/>
    <property type="match status" value="1"/>
</dbReference>
<dbReference type="NCBIfam" id="TIGR01322">
    <property type="entry name" value="scrB_fam"/>
    <property type="match status" value="1"/>
</dbReference>
<dbReference type="InterPro" id="IPR018053">
    <property type="entry name" value="Glyco_hydro_32_AS"/>
</dbReference>
<name>A0ABV9M0X7_9ENTE</name>
<dbReference type="Proteomes" id="UP001596026">
    <property type="component" value="Unassembled WGS sequence"/>
</dbReference>
<dbReference type="GO" id="GO:0016787">
    <property type="term" value="F:hydrolase activity"/>
    <property type="evidence" value="ECO:0007669"/>
    <property type="project" value="UniProtKB-KW"/>
</dbReference>
<organism evidence="12 13">
    <name type="scientific">Enterococcus eurekensis</name>
    <dbReference type="NCBI Taxonomy" id="1159753"/>
    <lineage>
        <taxon>Bacteria</taxon>
        <taxon>Bacillati</taxon>
        <taxon>Bacillota</taxon>
        <taxon>Bacilli</taxon>
        <taxon>Lactobacillales</taxon>
        <taxon>Enterococcaceae</taxon>
        <taxon>Enterococcus</taxon>
    </lineage>
</organism>
<dbReference type="InterPro" id="IPR013148">
    <property type="entry name" value="Glyco_hydro_32_N"/>
</dbReference>
<keyword evidence="9" id="KW-0963">Cytoplasm</keyword>
<comment type="caution">
    <text evidence="12">The sequence shown here is derived from an EMBL/GenBank/DDBJ whole genome shotgun (WGS) entry which is preliminary data.</text>
</comment>
<dbReference type="InterPro" id="IPR001362">
    <property type="entry name" value="Glyco_hydro_32"/>
</dbReference>
<sequence length="486" mass="56770">MSVEMSKYLQELAKKQEELKVKIKKDHWRLAYHLMPTTGWMNDPNGLCQLNGTYHFYHQYGPASATGEDVIHWGHKTSKDLVHFQDEEIFLYPNHSYDRDGVYSGSALVKDGKIHFFYTGNVKLEGDHDYTFSGREQNTVHVVSEDGFKINSQKVVIPHATYPKEFTNHIRDPKVFEKNGEYWMLLGARTRDNEGKIPLFKSNDLDDWSYQGNFFGDDFSLGFMWECPDFFEVDNQEVLVFSPQGVNGSDFEFQNVYQSGYMLGNVDWQQAKFKQSGKFIEFDRGFDFYAPQTFEDEQGRRILIAWMGIGDTMPEYSYPTANKGWQHAATLPREITVTKGKLYQKPLKEYEVLRCREEKYHYEKSLKNEQFLKGEVYEMCIEILEQGNFAIKMREDTVLQYNNGVLTLQHGPSGFGRNKRQIELKELEKIQLFMDKSSIEIFINDGEYVMTSRFFPKNGCDFIEFTGDAHLLIKKWNLNKAISTKD</sequence>
<dbReference type="PROSITE" id="PS00609">
    <property type="entry name" value="GLYCOSYL_HYDROL_F32"/>
    <property type="match status" value="1"/>
</dbReference>
<dbReference type="CDD" id="cd18623">
    <property type="entry name" value="GH32_ScrB-like"/>
    <property type="match status" value="1"/>
</dbReference>
<dbReference type="SMART" id="SM00640">
    <property type="entry name" value="Glyco_32"/>
    <property type="match status" value="1"/>
</dbReference>
<feature type="domain" description="Glycosyl hydrolase family 32 N-terminal" evidence="10">
    <location>
        <begin position="33"/>
        <end position="346"/>
    </location>
</feature>
<dbReference type="RefSeq" id="WP_379962798.1">
    <property type="nucleotide sequence ID" value="NZ_JBHSGT010000004.1"/>
</dbReference>
<dbReference type="Gene3D" id="2.115.10.20">
    <property type="entry name" value="Glycosyl hydrolase domain, family 43"/>
    <property type="match status" value="1"/>
</dbReference>
<dbReference type="EC" id="3.2.1.26" evidence="3 8"/>
<dbReference type="SUPFAM" id="SSF49899">
    <property type="entry name" value="Concanavalin A-like lectins/glucanases"/>
    <property type="match status" value="1"/>
</dbReference>
<proteinExistence type="inferred from homology"/>
<dbReference type="PANTHER" id="PTHR43101">
    <property type="entry name" value="BETA-FRUCTOSIDASE"/>
    <property type="match status" value="1"/>
</dbReference>
<evidence type="ECO:0000313" key="12">
    <source>
        <dbReference type="EMBL" id="MFC4709094.1"/>
    </source>
</evidence>
<dbReference type="PANTHER" id="PTHR43101:SF1">
    <property type="entry name" value="BETA-FRUCTOSIDASE"/>
    <property type="match status" value="1"/>
</dbReference>
<dbReference type="InterPro" id="IPR023296">
    <property type="entry name" value="Glyco_hydro_beta-prop_sf"/>
</dbReference>
<dbReference type="InterPro" id="IPR051214">
    <property type="entry name" value="GH32_Enzymes"/>
</dbReference>
<keyword evidence="6 8" id="KW-0326">Glycosidase</keyword>
<dbReference type="EMBL" id="JBHSGT010000004">
    <property type="protein sequence ID" value="MFC4709094.1"/>
    <property type="molecule type" value="Genomic_DNA"/>
</dbReference>
<comment type="pathway">
    <text evidence="1 9">Glycan biosynthesis; sucrose metabolism.</text>
</comment>
<comment type="similarity">
    <text evidence="2 8">Belongs to the glycosyl hydrolase 32 family.</text>
</comment>
<evidence type="ECO:0000259" key="10">
    <source>
        <dbReference type="Pfam" id="PF00251"/>
    </source>
</evidence>
<dbReference type="SUPFAM" id="SSF75005">
    <property type="entry name" value="Arabinanase/levansucrase/invertase"/>
    <property type="match status" value="1"/>
</dbReference>
<dbReference type="InterPro" id="IPR013189">
    <property type="entry name" value="Glyco_hydro_32_C"/>
</dbReference>
<evidence type="ECO:0000256" key="9">
    <source>
        <dbReference type="RuleBase" id="RU365015"/>
    </source>
</evidence>